<comment type="caution">
    <text evidence="5">The sequence shown here is derived from an EMBL/GenBank/DDBJ whole genome shotgun (WGS) entry which is preliminary data.</text>
</comment>
<proteinExistence type="predicted"/>
<dbReference type="PANTHER" id="PTHR44858:SF1">
    <property type="entry name" value="UDP-N-ACETYLGLUCOSAMINE--PEPTIDE N-ACETYLGLUCOSAMINYLTRANSFERASE SPINDLY-RELATED"/>
    <property type="match status" value="1"/>
</dbReference>
<keyword evidence="2 3" id="KW-0802">TPR repeat</keyword>
<evidence type="ECO:0000256" key="1">
    <source>
        <dbReference type="ARBA" id="ARBA00022737"/>
    </source>
</evidence>
<dbReference type="Gene3D" id="1.25.40.10">
    <property type="entry name" value="Tetratricopeptide repeat domain"/>
    <property type="match status" value="1"/>
</dbReference>
<sequence length="195" mass="22156">MRNESTKLDSDELMHLAMHADNHELAIDYLKRVLEISEDNGKAYYLLGAIHAEIGMYDRATEEMTRAVELEPDLPTAHFQLGLLHITSARVEEAEYAWRPLDKLGESDPLFLFKRGMLHLVKDEFNACIADLNQGIALNSQNDALNNDMRKIIHKAEQIQSPSSSPTELNKEQSKSDGGRHILLSAYQRDDETEH</sequence>
<dbReference type="SMART" id="SM00028">
    <property type="entry name" value="TPR"/>
    <property type="match status" value="3"/>
</dbReference>
<dbReference type="InterPro" id="IPR050498">
    <property type="entry name" value="Ycf3"/>
</dbReference>
<dbReference type="PROSITE" id="PS50293">
    <property type="entry name" value="TPR_REGION"/>
    <property type="match status" value="1"/>
</dbReference>
<dbReference type="AlphaFoldDB" id="A0A9E4TR65"/>
<evidence type="ECO:0000256" key="4">
    <source>
        <dbReference type="SAM" id="MobiDB-lite"/>
    </source>
</evidence>
<evidence type="ECO:0000313" key="5">
    <source>
        <dbReference type="EMBL" id="MCG7977020.1"/>
    </source>
</evidence>
<dbReference type="SUPFAM" id="SSF48452">
    <property type="entry name" value="TPR-like"/>
    <property type="match status" value="1"/>
</dbReference>
<accession>A0A9E4TR65</accession>
<protein>
    <submittedName>
        <fullName evidence="5">Tetratricopeptide repeat protein</fullName>
    </submittedName>
</protein>
<feature type="compositionally biased region" description="Polar residues" evidence="4">
    <location>
        <begin position="158"/>
        <end position="168"/>
    </location>
</feature>
<evidence type="ECO:0000313" key="6">
    <source>
        <dbReference type="Proteomes" id="UP000886674"/>
    </source>
</evidence>
<dbReference type="Proteomes" id="UP000886674">
    <property type="component" value="Unassembled WGS sequence"/>
</dbReference>
<dbReference type="EMBL" id="JAEPCR010000005">
    <property type="protein sequence ID" value="MCG7977020.1"/>
    <property type="molecule type" value="Genomic_DNA"/>
</dbReference>
<dbReference type="InterPro" id="IPR011990">
    <property type="entry name" value="TPR-like_helical_dom_sf"/>
</dbReference>
<dbReference type="PANTHER" id="PTHR44858">
    <property type="entry name" value="TETRATRICOPEPTIDE REPEAT PROTEIN 6"/>
    <property type="match status" value="1"/>
</dbReference>
<name>A0A9E4TR65_9GAMM</name>
<feature type="region of interest" description="Disordered" evidence="4">
    <location>
        <begin position="157"/>
        <end position="195"/>
    </location>
</feature>
<dbReference type="GO" id="GO:0046813">
    <property type="term" value="P:receptor-mediated virion attachment to host cell"/>
    <property type="evidence" value="ECO:0007669"/>
    <property type="project" value="TreeGrafter"/>
</dbReference>
<dbReference type="InterPro" id="IPR019734">
    <property type="entry name" value="TPR_rpt"/>
</dbReference>
<dbReference type="PROSITE" id="PS50005">
    <property type="entry name" value="TPR"/>
    <property type="match status" value="1"/>
</dbReference>
<dbReference type="Pfam" id="PF14559">
    <property type="entry name" value="TPR_19"/>
    <property type="match status" value="1"/>
</dbReference>
<keyword evidence="1" id="KW-0677">Repeat</keyword>
<organism evidence="5 6">
    <name type="scientific">Candidatus Thiodiazotropha taylori</name>
    <dbReference type="NCBI Taxonomy" id="2792791"/>
    <lineage>
        <taxon>Bacteria</taxon>
        <taxon>Pseudomonadati</taxon>
        <taxon>Pseudomonadota</taxon>
        <taxon>Gammaproteobacteria</taxon>
        <taxon>Chromatiales</taxon>
        <taxon>Sedimenticolaceae</taxon>
        <taxon>Candidatus Thiodiazotropha</taxon>
    </lineage>
</organism>
<evidence type="ECO:0000256" key="3">
    <source>
        <dbReference type="PROSITE-ProRule" id="PRU00339"/>
    </source>
</evidence>
<feature type="repeat" description="TPR" evidence="3">
    <location>
        <begin position="41"/>
        <end position="74"/>
    </location>
</feature>
<dbReference type="GO" id="GO:0009279">
    <property type="term" value="C:cell outer membrane"/>
    <property type="evidence" value="ECO:0007669"/>
    <property type="project" value="TreeGrafter"/>
</dbReference>
<reference evidence="5" key="1">
    <citation type="journal article" date="2021" name="Proc. Natl. Acad. Sci. U.S.A.">
        <title>Global biogeography of chemosynthetic symbionts reveals both localized and globally distributed symbiont groups. .</title>
        <authorList>
            <person name="Osvatic J.T."/>
            <person name="Wilkins L.G.E."/>
            <person name="Leibrecht L."/>
            <person name="Leray M."/>
            <person name="Zauner S."/>
            <person name="Polzin J."/>
            <person name="Camacho Y."/>
            <person name="Gros O."/>
            <person name="van Gils J.A."/>
            <person name="Eisen J.A."/>
            <person name="Petersen J.M."/>
            <person name="Yuen B."/>
        </authorList>
    </citation>
    <scope>NUCLEOTIDE SEQUENCE</scope>
    <source>
        <strain evidence="5">MAGclacostrist055</strain>
    </source>
</reference>
<evidence type="ECO:0000256" key="2">
    <source>
        <dbReference type="ARBA" id="ARBA00022803"/>
    </source>
</evidence>
<gene>
    <name evidence="5" type="ORF">JAY77_02585</name>
</gene>
<feature type="compositionally biased region" description="Basic and acidic residues" evidence="4">
    <location>
        <begin position="169"/>
        <end position="180"/>
    </location>
</feature>